<feature type="region of interest" description="Disordered" evidence="1">
    <location>
        <begin position="21"/>
        <end position="41"/>
    </location>
</feature>
<gene>
    <name evidence="2" type="ORF">JEU11_05350</name>
</gene>
<proteinExistence type="predicted"/>
<dbReference type="RefSeq" id="WP_198823943.1">
    <property type="nucleotide sequence ID" value="NZ_JAEILT010000006.1"/>
</dbReference>
<organism evidence="2 3">
    <name type="scientific">Paraglaciecola chathamensis</name>
    <dbReference type="NCBI Taxonomy" id="368405"/>
    <lineage>
        <taxon>Bacteria</taxon>
        <taxon>Pseudomonadati</taxon>
        <taxon>Pseudomonadota</taxon>
        <taxon>Gammaproteobacteria</taxon>
        <taxon>Alteromonadales</taxon>
        <taxon>Alteromonadaceae</taxon>
        <taxon>Paraglaciecola</taxon>
    </lineage>
</organism>
<protein>
    <recommendedName>
        <fullName evidence="4">Lipoprotein</fullName>
    </recommendedName>
</protein>
<evidence type="ECO:0000313" key="2">
    <source>
        <dbReference type="EMBL" id="MBJ2135873.1"/>
    </source>
</evidence>
<feature type="compositionally biased region" description="Polar residues" evidence="1">
    <location>
        <begin position="29"/>
        <end position="41"/>
    </location>
</feature>
<name>A0ABS0WBT0_9ALTE</name>
<dbReference type="EMBL" id="JAEILT010000006">
    <property type="protein sequence ID" value="MBJ2135873.1"/>
    <property type="molecule type" value="Genomic_DNA"/>
</dbReference>
<dbReference type="Proteomes" id="UP000649232">
    <property type="component" value="Unassembled WGS sequence"/>
</dbReference>
<sequence length="89" mass="9582">MIIRKLIFVGCITFISACSSNDSADKVSTEGSQSETASNNTGDLRCKNVTVTGSRFPVKRCTTAAQRARELEDAKKVLNDARNNVGAQN</sequence>
<reference evidence="2 3" key="1">
    <citation type="submission" date="2020-12" db="EMBL/GenBank/DDBJ databases">
        <title>Draft genome sequences of nine environmental bacterial isolates colonizing plastic.</title>
        <authorList>
            <person name="Borre I."/>
            <person name="Sonnenschein E.C."/>
        </authorList>
    </citation>
    <scope>NUCLEOTIDE SEQUENCE [LARGE SCALE GENOMIC DNA]</scope>
    <source>
        <strain evidence="2 3">IB30</strain>
    </source>
</reference>
<dbReference type="PROSITE" id="PS51257">
    <property type="entry name" value="PROKAR_LIPOPROTEIN"/>
    <property type="match status" value="1"/>
</dbReference>
<evidence type="ECO:0000313" key="3">
    <source>
        <dbReference type="Proteomes" id="UP000649232"/>
    </source>
</evidence>
<evidence type="ECO:0008006" key="4">
    <source>
        <dbReference type="Google" id="ProtNLM"/>
    </source>
</evidence>
<comment type="caution">
    <text evidence="2">The sequence shown here is derived from an EMBL/GenBank/DDBJ whole genome shotgun (WGS) entry which is preliminary data.</text>
</comment>
<evidence type="ECO:0000256" key="1">
    <source>
        <dbReference type="SAM" id="MobiDB-lite"/>
    </source>
</evidence>
<accession>A0ABS0WBT0</accession>